<keyword evidence="2" id="KW-1185">Reference proteome</keyword>
<reference evidence="1" key="2">
    <citation type="journal article" date="2022" name="New Phytol.">
        <title>Evolutionary transition to the ectomycorrhizal habit in the genomes of a hyperdiverse lineage of mushroom-forming fungi.</title>
        <authorList>
            <person name="Looney B."/>
            <person name="Miyauchi S."/>
            <person name="Morin E."/>
            <person name="Drula E."/>
            <person name="Courty P.E."/>
            <person name="Kohler A."/>
            <person name="Kuo A."/>
            <person name="LaButti K."/>
            <person name="Pangilinan J."/>
            <person name="Lipzen A."/>
            <person name="Riley R."/>
            <person name="Andreopoulos W."/>
            <person name="He G."/>
            <person name="Johnson J."/>
            <person name="Nolan M."/>
            <person name="Tritt A."/>
            <person name="Barry K.W."/>
            <person name="Grigoriev I.V."/>
            <person name="Nagy L.G."/>
            <person name="Hibbett D."/>
            <person name="Henrissat B."/>
            <person name="Matheny P.B."/>
            <person name="Labbe J."/>
            <person name="Martin F.M."/>
        </authorList>
    </citation>
    <scope>NUCLEOTIDE SEQUENCE</scope>
    <source>
        <strain evidence="1">HHB10654</strain>
    </source>
</reference>
<dbReference type="EMBL" id="MU277200">
    <property type="protein sequence ID" value="KAI0064013.1"/>
    <property type="molecule type" value="Genomic_DNA"/>
</dbReference>
<name>A0ACB8T7A4_9AGAM</name>
<accession>A0ACB8T7A4</accession>
<gene>
    <name evidence="1" type="ORF">BV25DRAFT_1853218</name>
</gene>
<reference evidence="1" key="1">
    <citation type="submission" date="2021-03" db="EMBL/GenBank/DDBJ databases">
        <authorList>
            <consortium name="DOE Joint Genome Institute"/>
            <person name="Ahrendt S."/>
            <person name="Looney B.P."/>
            <person name="Miyauchi S."/>
            <person name="Morin E."/>
            <person name="Drula E."/>
            <person name="Courty P.E."/>
            <person name="Chicoki N."/>
            <person name="Fauchery L."/>
            <person name="Kohler A."/>
            <person name="Kuo A."/>
            <person name="Labutti K."/>
            <person name="Pangilinan J."/>
            <person name="Lipzen A."/>
            <person name="Riley R."/>
            <person name="Andreopoulos W."/>
            <person name="He G."/>
            <person name="Johnson J."/>
            <person name="Barry K.W."/>
            <person name="Grigoriev I.V."/>
            <person name="Nagy L."/>
            <person name="Hibbett D."/>
            <person name="Henrissat B."/>
            <person name="Matheny P.B."/>
            <person name="Labbe J."/>
            <person name="Martin F."/>
        </authorList>
    </citation>
    <scope>NUCLEOTIDE SEQUENCE</scope>
    <source>
        <strain evidence="1">HHB10654</strain>
    </source>
</reference>
<protein>
    <submittedName>
        <fullName evidence="1">RCC1/BLIP-II</fullName>
    </submittedName>
</protein>
<organism evidence="1 2">
    <name type="scientific">Artomyces pyxidatus</name>
    <dbReference type="NCBI Taxonomy" id="48021"/>
    <lineage>
        <taxon>Eukaryota</taxon>
        <taxon>Fungi</taxon>
        <taxon>Dikarya</taxon>
        <taxon>Basidiomycota</taxon>
        <taxon>Agaricomycotina</taxon>
        <taxon>Agaricomycetes</taxon>
        <taxon>Russulales</taxon>
        <taxon>Auriscalpiaceae</taxon>
        <taxon>Artomyces</taxon>
    </lineage>
</organism>
<evidence type="ECO:0000313" key="1">
    <source>
        <dbReference type="EMBL" id="KAI0064013.1"/>
    </source>
</evidence>
<dbReference type="Proteomes" id="UP000814140">
    <property type="component" value="Unassembled WGS sequence"/>
</dbReference>
<evidence type="ECO:0000313" key="2">
    <source>
        <dbReference type="Proteomes" id="UP000814140"/>
    </source>
</evidence>
<sequence>MPAFSDLPVELLIDNLLPLAGVHDVLRLGCTNKFFSLVCADDTFWKRKCQTDFNFTSAETARTSGWKKLYRGLSHPRVYVWGERRNGRLGVKELPKNIGWGVPYPMEVKFPGARIVSLIAGGMSFHALDSKGNMFVWGTLDGQNMALNSEGFAMKYKEASVPHKLIMPDPIRSVSCGRIHAMALDSQSQVWTFVSWGRPFKFQSPLLDCHAADTTPVQVECGWAFSSILTASGDVLVYWPFAGEIDTRVQTENTIMNQRSDSQAHATSDNSIPCVAWTLRSDPFRLPHLPQLPKLDGTGADEGPDDFMEVKLIKIASFDNQLIGLTNKGHVLKFRDLSNEASLRHGQWEYLPTFSEVSRVREQPAFAAGGSKLDAPTTMQITHISAHFETFVAYSTGSSSIILMGDTDTDASSAPKILPGLQHRAIISVVLGDYHFGALTASGQLLTWGSYSHGALGLGRPLSLPAGAPGGYATEQELTTARSRFSLPDPPDVDTPAEVRFDHEKKGGRKFVFGAAAAGWHTGALVIDLEPEKEEEPVVEEPVRPLPGQYPSTPGPSLGPLPVDPGGLLPPGGGFGIFRIGHAGRGIFPRGRGLGPPRGRGGN</sequence>
<comment type="caution">
    <text evidence="1">The sequence shown here is derived from an EMBL/GenBank/DDBJ whole genome shotgun (WGS) entry which is preliminary data.</text>
</comment>
<proteinExistence type="predicted"/>